<feature type="domain" description="Glycosyltransferase 2-like" evidence="1">
    <location>
        <begin position="88"/>
        <end position="228"/>
    </location>
</feature>
<dbReference type="InterPro" id="IPR029044">
    <property type="entry name" value="Nucleotide-diphossugar_trans"/>
</dbReference>
<sequence>MATKRLAQLFRIAGKAVQHGPRLMGRMPQALRVYRKAGRQGVMWELRRRTRPGNNYAAWVQAHDVLSAEQRAAIVARVAAMTATPLISVLMPTYNPDPVWLRAAIESVRSQLYPHWELCIADDASPNEAVREVLRQYSQDDARIKVVFRPKNGHISAASNSALEVVSGPWIALMDHDDLLAEHALFWVADCIEKHPDARLIYSDEDKIDEKDQRSDPYFKPDWNPDLFRSQNVFSHLGVLSTELVREVGGFRQGMEGSQDWDLVLRCMERIGPQQVQHVPRVLYHWRIHSESTARSMNAKPYAAVAGERALNEHFERTGVRATAEYVGFGYRAHYALPDSPPLVSLVIPTRNGLALTRQCIDSIVRKTSYKNYEILIVDNGSDDPAVLAYFKELATRPDFRVLRDDSPFNYSALNNMAVAQARGEVVALVNNDIEVLSADWLSEMVSLALQPGVGAVGARLWYPDLTLQHGGVVLGLGGGVAGHANKGLPKGLNGYAGRAALIQSFSAVTAACLVVRKSVYEEVGGLDEERLKVAFNDIDFCLRLREAGYRNVWTPYADLLHHESATRGEDIAPEKRERFLREENYMKSRWAELLRHDPAYNPNLTADAEDFSYAWPPRVEAP</sequence>
<dbReference type="Pfam" id="PF00535">
    <property type="entry name" value="Glycos_transf_2"/>
    <property type="match status" value="2"/>
</dbReference>
<dbReference type="PANTHER" id="PTHR43179:SF7">
    <property type="entry name" value="RHAMNOSYLTRANSFERASE WBBL"/>
    <property type="match status" value="1"/>
</dbReference>
<dbReference type="CDD" id="cd04184">
    <property type="entry name" value="GT2_RfbC_Mx_like"/>
    <property type="match status" value="1"/>
</dbReference>
<proteinExistence type="predicted"/>
<evidence type="ECO:0000313" key="2">
    <source>
        <dbReference type="EMBL" id="MEJ8854737.1"/>
    </source>
</evidence>
<dbReference type="RefSeq" id="WP_340334829.1">
    <property type="nucleotide sequence ID" value="NZ_JBBKZS010000003.1"/>
</dbReference>
<feature type="domain" description="Glycosyltransferase 2-like" evidence="1">
    <location>
        <begin position="345"/>
        <end position="465"/>
    </location>
</feature>
<dbReference type="PANTHER" id="PTHR43179">
    <property type="entry name" value="RHAMNOSYLTRANSFERASE WBBL"/>
    <property type="match status" value="1"/>
</dbReference>
<dbReference type="Proteomes" id="UP001367030">
    <property type="component" value="Unassembled WGS sequence"/>
</dbReference>
<dbReference type="Gene3D" id="3.90.550.10">
    <property type="entry name" value="Spore Coat Polysaccharide Biosynthesis Protein SpsA, Chain A"/>
    <property type="match status" value="2"/>
</dbReference>
<comment type="caution">
    <text evidence="2">The sequence shown here is derived from an EMBL/GenBank/DDBJ whole genome shotgun (WGS) entry which is preliminary data.</text>
</comment>
<accession>A0ABU8X7R2</accession>
<reference evidence="2 3" key="1">
    <citation type="submission" date="2024-03" db="EMBL/GenBank/DDBJ databases">
        <title>Novel species of the genus Variovorax.</title>
        <authorList>
            <person name="Liu Q."/>
            <person name="Xin Y.-H."/>
        </authorList>
    </citation>
    <scope>NUCLEOTIDE SEQUENCE [LARGE SCALE GENOMIC DNA]</scope>
    <source>
        <strain evidence="2 3">KACC 18901</strain>
    </source>
</reference>
<keyword evidence="3" id="KW-1185">Reference proteome</keyword>
<gene>
    <name evidence="2" type="ORF">WKW79_09170</name>
</gene>
<dbReference type="InterPro" id="IPR001173">
    <property type="entry name" value="Glyco_trans_2-like"/>
</dbReference>
<dbReference type="EMBL" id="JBBKZS010000003">
    <property type="protein sequence ID" value="MEJ8854737.1"/>
    <property type="molecule type" value="Genomic_DNA"/>
</dbReference>
<organism evidence="2 3">
    <name type="scientific">Variovorax robiniae</name>
    <dbReference type="NCBI Taxonomy" id="1836199"/>
    <lineage>
        <taxon>Bacteria</taxon>
        <taxon>Pseudomonadati</taxon>
        <taxon>Pseudomonadota</taxon>
        <taxon>Betaproteobacteria</taxon>
        <taxon>Burkholderiales</taxon>
        <taxon>Comamonadaceae</taxon>
        <taxon>Variovorax</taxon>
    </lineage>
</organism>
<name>A0ABU8X7R2_9BURK</name>
<protein>
    <submittedName>
        <fullName evidence="2">Glycosyltransferase family 2 protein</fullName>
    </submittedName>
</protein>
<dbReference type="SUPFAM" id="SSF53448">
    <property type="entry name" value="Nucleotide-diphospho-sugar transferases"/>
    <property type="match status" value="2"/>
</dbReference>
<dbReference type="CDD" id="cd04186">
    <property type="entry name" value="GT_2_like_c"/>
    <property type="match status" value="1"/>
</dbReference>
<evidence type="ECO:0000313" key="3">
    <source>
        <dbReference type="Proteomes" id="UP001367030"/>
    </source>
</evidence>
<evidence type="ECO:0000259" key="1">
    <source>
        <dbReference type="Pfam" id="PF00535"/>
    </source>
</evidence>